<comment type="caution">
    <text evidence="5">The sequence shown here is derived from an EMBL/GenBank/DDBJ whole genome shotgun (WGS) entry which is preliminary data.</text>
</comment>
<evidence type="ECO:0000256" key="3">
    <source>
        <dbReference type="SAM" id="MobiDB-lite"/>
    </source>
</evidence>
<dbReference type="SUPFAM" id="SSF50985">
    <property type="entry name" value="RCC1/BLIP-II"/>
    <property type="match status" value="1"/>
</dbReference>
<evidence type="ECO:0000259" key="4">
    <source>
        <dbReference type="Pfam" id="PF25390"/>
    </source>
</evidence>
<dbReference type="PROSITE" id="PS00626">
    <property type="entry name" value="RCC1_2"/>
    <property type="match status" value="2"/>
</dbReference>
<feature type="repeat" description="RCC1" evidence="2">
    <location>
        <begin position="141"/>
        <end position="193"/>
    </location>
</feature>
<dbReference type="InterPro" id="IPR000408">
    <property type="entry name" value="Reg_chr_condens"/>
</dbReference>
<dbReference type="InterPro" id="IPR009091">
    <property type="entry name" value="RCC1/BLIP-II"/>
</dbReference>
<evidence type="ECO:0000313" key="5">
    <source>
        <dbReference type="EMBL" id="CAK7349185.1"/>
    </source>
</evidence>
<feature type="compositionally biased region" description="Polar residues" evidence="3">
    <location>
        <begin position="488"/>
        <end position="498"/>
    </location>
</feature>
<feature type="repeat" description="RCC1" evidence="2">
    <location>
        <begin position="194"/>
        <end position="287"/>
    </location>
</feature>
<evidence type="ECO:0000256" key="1">
    <source>
        <dbReference type="ARBA" id="ARBA00022737"/>
    </source>
</evidence>
<accession>A0AAV1SDW8</accession>
<gene>
    <name evidence="5" type="ORF">DCAF_LOCUS21896</name>
</gene>
<proteinExistence type="predicted"/>
<dbReference type="AlphaFoldDB" id="A0AAV1SDW8"/>
<dbReference type="Proteomes" id="UP001314170">
    <property type="component" value="Unassembled WGS sequence"/>
</dbReference>
<feature type="region of interest" description="Disordered" evidence="3">
    <location>
        <begin position="479"/>
        <end position="513"/>
    </location>
</feature>
<keyword evidence="1" id="KW-0677">Repeat</keyword>
<dbReference type="PANTHER" id="PTHR22870:SF365">
    <property type="entry name" value="REGULATOR OF CHROMOSOME CONDENSATION (CELL CYCLE REGULATORY PROTEIN)-RELATED"/>
    <property type="match status" value="1"/>
</dbReference>
<dbReference type="Gene3D" id="2.130.10.30">
    <property type="entry name" value="Regulator of chromosome condensation 1/beta-lactamase-inhibitor protein II"/>
    <property type="match status" value="2"/>
</dbReference>
<evidence type="ECO:0000256" key="2">
    <source>
        <dbReference type="PROSITE-ProRule" id="PRU00235"/>
    </source>
</evidence>
<dbReference type="InterPro" id="IPR058923">
    <property type="entry name" value="RCC1-like_dom"/>
</dbReference>
<dbReference type="PANTHER" id="PTHR22870">
    <property type="entry name" value="REGULATOR OF CHROMOSOME CONDENSATION"/>
    <property type="match status" value="1"/>
</dbReference>
<protein>
    <recommendedName>
        <fullName evidence="4">RCC1-like domain-containing protein</fullName>
    </recommendedName>
</protein>
<dbReference type="PROSITE" id="PS50012">
    <property type="entry name" value="RCC1_3"/>
    <property type="match status" value="7"/>
</dbReference>
<feature type="repeat" description="RCC1" evidence="2">
    <location>
        <begin position="30"/>
        <end position="85"/>
    </location>
</feature>
<dbReference type="PRINTS" id="PR00633">
    <property type="entry name" value="RCCNDNSATION"/>
</dbReference>
<sequence>MIRIRTWLKEQKLLNLITRSSPARWMSSSTVVMSFGDGSHGALGLPTSLIGHGMDAYEPTAVPGLPSDITSLSAGHYHSLAVTSHGQIWAWGRNHEAQLGRGLLSPRDTWNEPKRVEGLDQVQVAAAFASGVVSAAIGDDGSLWVWGKSKRGQLGLGKGIIEASVPSKVEALEGEKIAKVSFGWGHSLAQTVDGKLFGWGYLADGRLGKMGGLVEASPLDSSMDVVKHAVQTTQSTMEVAERLVLEGMEKEKDMPILWDPCSVEELKGVEVVDIACGLDHSLVLRRDGTLLSSGSNIYGQLGRANHEIGLFPVDISFPPSAIASGLGHSLAICQVKSAKGKGDASSIVSWGWNQSSQLGRSGAENVPMEVEGLAGETPILVSGGRAHSIVLTAKGEVWVWGCGRDGRLGLGSSCDEAEPIMLDSLEGCEVLQVRCSGETPIHRLREMLENPTPAVASPPSDSTTFRFCFAADRFDRGNSVYPNDGEKNQQQAHGNPRNNIPVGDHGDTGSSRLLSDNPRPILIPLEGCCRSDASQLLNDRWAATMHSLNDTSIDLSALVFSSSYQDCTGPLCFNGSVWCHQHCFDVFLISISVFLVAETYAAIVKVVKRPKSGPSQVDSFLQLYFYILERPVMYPGSSTSAWGQFKLPHQIMSPVNSVGAHSPQMDFLSELRRAMQNAKASYEN</sequence>
<feature type="repeat" description="RCC1" evidence="2">
    <location>
        <begin position="345"/>
        <end position="394"/>
    </location>
</feature>
<dbReference type="InterPro" id="IPR051210">
    <property type="entry name" value="Ub_ligase/GEF_domain"/>
</dbReference>
<dbReference type="Pfam" id="PF25390">
    <property type="entry name" value="WD40_RLD"/>
    <property type="match status" value="1"/>
</dbReference>
<name>A0AAV1SDW8_9ROSI</name>
<dbReference type="EMBL" id="CAWUPB010001173">
    <property type="protein sequence ID" value="CAK7349185.1"/>
    <property type="molecule type" value="Genomic_DNA"/>
</dbReference>
<reference evidence="5 6" key="1">
    <citation type="submission" date="2024-01" db="EMBL/GenBank/DDBJ databases">
        <authorList>
            <person name="Waweru B."/>
        </authorList>
    </citation>
    <scope>NUCLEOTIDE SEQUENCE [LARGE SCALE GENOMIC DNA]</scope>
</reference>
<organism evidence="5 6">
    <name type="scientific">Dovyalis caffra</name>
    <dbReference type="NCBI Taxonomy" id="77055"/>
    <lineage>
        <taxon>Eukaryota</taxon>
        <taxon>Viridiplantae</taxon>
        <taxon>Streptophyta</taxon>
        <taxon>Embryophyta</taxon>
        <taxon>Tracheophyta</taxon>
        <taxon>Spermatophyta</taxon>
        <taxon>Magnoliopsida</taxon>
        <taxon>eudicotyledons</taxon>
        <taxon>Gunneridae</taxon>
        <taxon>Pentapetalae</taxon>
        <taxon>rosids</taxon>
        <taxon>fabids</taxon>
        <taxon>Malpighiales</taxon>
        <taxon>Salicaceae</taxon>
        <taxon>Flacourtieae</taxon>
        <taxon>Dovyalis</taxon>
    </lineage>
</organism>
<feature type="domain" description="RCC1-like" evidence="4">
    <location>
        <begin position="32"/>
        <end position="438"/>
    </location>
</feature>
<feature type="repeat" description="RCC1" evidence="2">
    <location>
        <begin position="288"/>
        <end position="335"/>
    </location>
</feature>
<keyword evidence="6" id="KW-1185">Reference proteome</keyword>
<evidence type="ECO:0000313" key="6">
    <source>
        <dbReference type="Proteomes" id="UP001314170"/>
    </source>
</evidence>
<feature type="repeat" description="RCC1" evidence="2">
    <location>
        <begin position="395"/>
        <end position="446"/>
    </location>
</feature>
<feature type="repeat" description="RCC1" evidence="2">
    <location>
        <begin position="86"/>
        <end position="140"/>
    </location>
</feature>